<sequence length="86" mass="10067">MDDQNILTTIRSLVDEEHDLRQNEAGSMRGQENSERLRHLEESLDQCWDLLRQRRARSQYGQDPDGAAVRPVSQVEGYWPRTRGRS</sequence>
<reference evidence="3" key="1">
    <citation type="submission" date="2019-07" db="EMBL/GenBank/DDBJ databases">
        <title>Arthrobacter KR32 sp. nov., isolated from mountain cheese made of cows milk.</title>
        <authorList>
            <person name="Flegler A."/>
        </authorList>
    </citation>
    <scope>NUCLEOTIDE SEQUENCE [LARGE SCALE GENOMIC DNA]</scope>
    <source>
        <strain evidence="3">KR32</strain>
    </source>
</reference>
<dbReference type="AlphaFoldDB" id="A0A7X1NNC3"/>
<comment type="caution">
    <text evidence="2">The sequence shown here is derived from an EMBL/GenBank/DDBJ whole genome shotgun (WGS) entry which is preliminary data.</text>
</comment>
<dbReference type="Pfam" id="PF10944">
    <property type="entry name" value="DUF2630"/>
    <property type="match status" value="1"/>
</dbReference>
<name>A0A7X1NNC3_9MICC</name>
<dbReference type="RefSeq" id="WP_152812622.1">
    <property type="nucleotide sequence ID" value="NZ_VJXX01000001.1"/>
</dbReference>
<dbReference type="InterPro" id="IPR020311">
    <property type="entry name" value="Uncharacterised_Rv0898c"/>
</dbReference>
<protein>
    <submittedName>
        <fullName evidence="2">DUF2630 family protein</fullName>
    </submittedName>
</protein>
<proteinExistence type="predicted"/>
<organism evidence="2 3">
    <name type="scientific">Arthrobacter bussei</name>
    <dbReference type="NCBI Taxonomy" id="2594179"/>
    <lineage>
        <taxon>Bacteria</taxon>
        <taxon>Bacillati</taxon>
        <taxon>Actinomycetota</taxon>
        <taxon>Actinomycetes</taxon>
        <taxon>Micrococcales</taxon>
        <taxon>Micrococcaceae</taxon>
        <taxon>Arthrobacter</taxon>
    </lineage>
</organism>
<evidence type="ECO:0000313" key="2">
    <source>
        <dbReference type="EMBL" id="MPY10004.1"/>
    </source>
</evidence>
<dbReference type="OrthoDB" id="7376174at2"/>
<evidence type="ECO:0000313" key="3">
    <source>
        <dbReference type="Proteomes" id="UP000326464"/>
    </source>
</evidence>
<dbReference type="Proteomes" id="UP000326464">
    <property type="component" value="Unassembled WGS sequence"/>
</dbReference>
<keyword evidence="3" id="KW-1185">Reference proteome</keyword>
<evidence type="ECO:0000256" key="1">
    <source>
        <dbReference type="SAM" id="MobiDB-lite"/>
    </source>
</evidence>
<accession>A0A7X1NNC3</accession>
<dbReference type="EMBL" id="VJXX01000001">
    <property type="protein sequence ID" value="MPY10004.1"/>
    <property type="molecule type" value="Genomic_DNA"/>
</dbReference>
<feature type="region of interest" description="Disordered" evidence="1">
    <location>
        <begin position="58"/>
        <end position="86"/>
    </location>
</feature>
<gene>
    <name evidence="2" type="ORF">FNH21_04615</name>
</gene>